<protein>
    <recommendedName>
        <fullName evidence="3">RNase H type-1 domain-containing protein</fullName>
    </recommendedName>
</protein>
<dbReference type="AlphaFoldDB" id="A0AAD6LZH0"/>
<dbReference type="InterPro" id="IPR012337">
    <property type="entry name" value="RNaseH-like_sf"/>
</dbReference>
<evidence type="ECO:0000313" key="2">
    <source>
        <dbReference type="Proteomes" id="UP001164929"/>
    </source>
</evidence>
<dbReference type="InterPro" id="IPR044730">
    <property type="entry name" value="RNase_H-like_dom_plant"/>
</dbReference>
<organism evidence="1 2">
    <name type="scientific">Populus alba x Populus x berolinensis</name>
    <dbReference type="NCBI Taxonomy" id="444605"/>
    <lineage>
        <taxon>Eukaryota</taxon>
        <taxon>Viridiplantae</taxon>
        <taxon>Streptophyta</taxon>
        <taxon>Embryophyta</taxon>
        <taxon>Tracheophyta</taxon>
        <taxon>Spermatophyta</taxon>
        <taxon>Magnoliopsida</taxon>
        <taxon>eudicotyledons</taxon>
        <taxon>Gunneridae</taxon>
        <taxon>Pentapetalae</taxon>
        <taxon>rosids</taxon>
        <taxon>fabids</taxon>
        <taxon>Malpighiales</taxon>
        <taxon>Salicaceae</taxon>
        <taxon>Saliceae</taxon>
        <taxon>Populus</taxon>
    </lineage>
</organism>
<name>A0AAD6LZH0_9ROSI</name>
<keyword evidence="2" id="KW-1185">Reference proteome</keyword>
<dbReference type="EMBL" id="JAQIZT010000013">
    <property type="protein sequence ID" value="KAJ6976095.1"/>
    <property type="molecule type" value="Genomic_DNA"/>
</dbReference>
<comment type="caution">
    <text evidence="1">The sequence shown here is derived from an EMBL/GenBank/DDBJ whole genome shotgun (WGS) entry which is preliminary data.</text>
</comment>
<sequence>MVKQQDLAIISWFPPKSHVLKWNVDGSSIGKPRLAGIGGVLHNHKALVLGFFSAPVGIKDSNEAELLDFTLFSSLYLDFLHIWTRCLSLMFRAMLTIWVMVLQNKVFKTL</sequence>
<dbReference type="PANTHER" id="PTHR33033">
    <property type="entry name" value="POLYNUCLEOTIDYL TRANSFERASE, RIBONUCLEASE H-LIKE SUPERFAMILY PROTEIN-RELATED"/>
    <property type="match status" value="1"/>
</dbReference>
<dbReference type="SUPFAM" id="SSF53098">
    <property type="entry name" value="Ribonuclease H-like"/>
    <property type="match status" value="1"/>
</dbReference>
<gene>
    <name evidence="1" type="ORF">NC653_031811</name>
</gene>
<dbReference type="Proteomes" id="UP001164929">
    <property type="component" value="Chromosome 13"/>
</dbReference>
<dbReference type="PANTHER" id="PTHR33033:SF109">
    <property type="entry name" value="PROTEIN, PUTATIVE-RELATED"/>
    <property type="match status" value="1"/>
</dbReference>
<evidence type="ECO:0000313" key="1">
    <source>
        <dbReference type="EMBL" id="KAJ6976095.1"/>
    </source>
</evidence>
<accession>A0AAD6LZH0</accession>
<evidence type="ECO:0008006" key="3">
    <source>
        <dbReference type="Google" id="ProtNLM"/>
    </source>
</evidence>
<proteinExistence type="predicted"/>
<reference evidence="1" key="1">
    <citation type="journal article" date="2023" name="Mol. Ecol. Resour.">
        <title>Chromosome-level genome assembly of a triploid poplar Populus alba 'Berolinensis'.</title>
        <authorList>
            <person name="Chen S."/>
            <person name="Yu Y."/>
            <person name="Wang X."/>
            <person name="Wang S."/>
            <person name="Zhang T."/>
            <person name="Zhou Y."/>
            <person name="He R."/>
            <person name="Meng N."/>
            <person name="Wang Y."/>
            <person name="Liu W."/>
            <person name="Liu Z."/>
            <person name="Liu J."/>
            <person name="Guo Q."/>
            <person name="Huang H."/>
            <person name="Sederoff R.R."/>
            <person name="Wang G."/>
            <person name="Qu G."/>
            <person name="Chen S."/>
        </authorList>
    </citation>
    <scope>NUCLEOTIDE SEQUENCE</scope>
    <source>
        <strain evidence="1">SC-2020</strain>
    </source>
</reference>
<dbReference type="CDD" id="cd06222">
    <property type="entry name" value="RNase_H_like"/>
    <property type="match status" value="1"/>
</dbReference>